<organism evidence="1 2">
    <name type="scientific">Cichorium intybus</name>
    <name type="common">Chicory</name>
    <dbReference type="NCBI Taxonomy" id="13427"/>
    <lineage>
        <taxon>Eukaryota</taxon>
        <taxon>Viridiplantae</taxon>
        <taxon>Streptophyta</taxon>
        <taxon>Embryophyta</taxon>
        <taxon>Tracheophyta</taxon>
        <taxon>Spermatophyta</taxon>
        <taxon>Magnoliopsida</taxon>
        <taxon>eudicotyledons</taxon>
        <taxon>Gunneridae</taxon>
        <taxon>Pentapetalae</taxon>
        <taxon>asterids</taxon>
        <taxon>campanulids</taxon>
        <taxon>Asterales</taxon>
        <taxon>Asteraceae</taxon>
        <taxon>Cichorioideae</taxon>
        <taxon>Cichorieae</taxon>
        <taxon>Cichoriinae</taxon>
        <taxon>Cichorium</taxon>
    </lineage>
</organism>
<name>A0ACB9HAE4_CICIN</name>
<protein>
    <submittedName>
        <fullName evidence="1">Uncharacterized protein</fullName>
    </submittedName>
</protein>
<comment type="caution">
    <text evidence="1">The sequence shown here is derived from an EMBL/GenBank/DDBJ whole genome shotgun (WGS) entry which is preliminary data.</text>
</comment>
<evidence type="ECO:0000313" key="2">
    <source>
        <dbReference type="Proteomes" id="UP001055811"/>
    </source>
</evidence>
<dbReference type="Proteomes" id="UP001055811">
    <property type="component" value="Linkage Group LG01"/>
</dbReference>
<keyword evidence="2" id="KW-1185">Reference proteome</keyword>
<dbReference type="EMBL" id="CM042009">
    <property type="protein sequence ID" value="KAI3792682.1"/>
    <property type="molecule type" value="Genomic_DNA"/>
</dbReference>
<sequence>MLRHSSLLPFALSFIAYQVVVEGEIHPRKKAMEGQEAEVEVAKIKLMLLAVAVDMLSADYIPSDVDIRYDEHVTSSNGLSSVDFSFPPLLTDETNDTTDEHNSLLIVQSRGYGENCKWLEMFEDARVVIICASLSDFHRDFKPIVSRNSHKKNISRNNINHSPSMGQMASHYVAVKFKKLYASASLTNNMKLFVSVVKGLDPNSVDQTLNYAREILKWDEEKPNFNFNEYSMYSSDGSSNSQ</sequence>
<accession>A0ACB9HAE4</accession>
<evidence type="ECO:0000313" key="1">
    <source>
        <dbReference type="EMBL" id="KAI3792682.1"/>
    </source>
</evidence>
<proteinExistence type="predicted"/>
<reference evidence="2" key="1">
    <citation type="journal article" date="2022" name="Mol. Ecol. Resour.">
        <title>The genomes of chicory, endive, great burdock and yacon provide insights into Asteraceae palaeo-polyploidization history and plant inulin production.</title>
        <authorList>
            <person name="Fan W."/>
            <person name="Wang S."/>
            <person name="Wang H."/>
            <person name="Wang A."/>
            <person name="Jiang F."/>
            <person name="Liu H."/>
            <person name="Zhao H."/>
            <person name="Xu D."/>
            <person name="Zhang Y."/>
        </authorList>
    </citation>
    <scope>NUCLEOTIDE SEQUENCE [LARGE SCALE GENOMIC DNA]</scope>
    <source>
        <strain evidence="2">cv. Punajuju</strain>
    </source>
</reference>
<gene>
    <name evidence="1" type="ORF">L2E82_06570</name>
</gene>
<reference evidence="1 2" key="2">
    <citation type="journal article" date="2022" name="Mol. Ecol. Resour.">
        <title>The genomes of chicory, endive, great burdock and yacon provide insights into Asteraceae paleo-polyploidization history and plant inulin production.</title>
        <authorList>
            <person name="Fan W."/>
            <person name="Wang S."/>
            <person name="Wang H."/>
            <person name="Wang A."/>
            <person name="Jiang F."/>
            <person name="Liu H."/>
            <person name="Zhao H."/>
            <person name="Xu D."/>
            <person name="Zhang Y."/>
        </authorList>
    </citation>
    <scope>NUCLEOTIDE SEQUENCE [LARGE SCALE GENOMIC DNA]</scope>
    <source>
        <strain evidence="2">cv. Punajuju</strain>
        <tissue evidence="1">Leaves</tissue>
    </source>
</reference>